<protein>
    <recommendedName>
        <fullName evidence="3">NAD(P)-binding protein</fullName>
    </recommendedName>
</protein>
<accession>A0A4S8LR46</accession>
<dbReference type="AlphaFoldDB" id="A0A4S8LR46"/>
<dbReference type="EMBL" id="ML179306">
    <property type="protein sequence ID" value="THU91443.1"/>
    <property type="molecule type" value="Genomic_DNA"/>
</dbReference>
<feature type="non-terminal residue" evidence="1">
    <location>
        <position position="1"/>
    </location>
</feature>
<keyword evidence="2" id="KW-1185">Reference proteome</keyword>
<dbReference type="Proteomes" id="UP000297245">
    <property type="component" value="Unassembled WGS sequence"/>
</dbReference>
<evidence type="ECO:0000313" key="1">
    <source>
        <dbReference type="EMBL" id="THU91443.1"/>
    </source>
</evidence>
<name>A0A4S8LR46_DENBC</name>
<gene>
    <name evidence="1" type="ORF">K435DRAFT_674160</name>
</gene>
<dbReference type="Gene3D" id="3.40.50.720">
    <property type="entry name" value="NAD(P)-binding Rossmann-like Domain"/>
    <property type="match status" value="1"/>
</dbReference>
<reference evidence="1 2" key="1">
    <citation type="journal article" date="2019" name="Nat. Ecol. Evol.">
        <title>Megaphylogeny resolves global patterns of mushroom evolution.</title>
        <authorList>
            <person name="Varga T."/>
            <person name="Krizsan K."/>
            <person name="Foldi C."/>
            <person name="Dima B."/>
            <person name="Sanchez-Garcia M."/>
            <person name="Sanchez-Ramirez S."/>
            <person name="Szollosi G.J."/>
            <person name="Szarkandi J.G."/>
            <person name="Papp V."/>
            <person name="Albert L."/>
            <person name="Andreopoulos W."/>
            <person name="Angelini C."/>
            <person name="Antonin V."/>
            <person name="Barry K.W."/>
            <person name="Bougher N.L."/>
            <person name="Buchanan P."/>
            <person name="Buyck B."/>
            <person name="Bense V."/>
            <person name="Catcheside P."/>
            <person name="Chovatia M."/>
            <person name="Cooper J."/>
            <person name="Damon W."/>
            <person name="Desjardin D."/>
            <person name="Finy P."/>
            <person name="Geml J."/>
            <person name="Haridas S."/>
            <person name="Hughes K."/>
            <person name="Justo A."/>
            <person name="Karasinski D."/>
            <person name="Kautmanova I."/>
            <person name="Kiss B."/>
            <person name="Kocsube S."/>
            <person name="Kotiranta H."/>
            <person name="LaButti K.M."/>
            <person name="Lechner B.E."/>
            <person name="Liimatainen K."/>
            <person name="Lipzen A."/>
            <person name="Lukacs Z."/>
            <person name="Mihaltcheva S."/>
            <person name="Morgado L.N."/>
            <person name="Niskanen T."/>
            <person name="Noordeloos M.E."/>
            <person name="Ohm R.A."/>
            <person name="Ortiz-Santana B."/>
            <person name="Ovrebo C."/>
            <person name="Racz N."/>
            <person name="Riley R."/>
            <person name="Savchenko A."/>
            <person name="Shiryaev A."/>
            <person name="Soop K."/>
            <person name="Spirin V."/>
            <person name="Szebenyi C."/>
            <person name="Tomsovsky M."/>
            <person name="Tulloss R.E."/>
            <person name="Uehling J."/>
            <person name="Grigoriev I.V."/>
            <person name="Vagvolgyi C."/>
            <person name="Papp T."/>
            <person name="Martin F.M."/>
            <person name="Miettinen O."/>
            <person name="Hibbett D.S."/>
            <person name="Nagy L.G."/>
        </authorList>
    </citation>
    <scope>NUCLEOTIDE SEQUENCE [LARGE SCALE GENOMIC DNA]</scope>
    <source>
        <strain evidence="1 2">CBS 962.96</strain>
    </source>
</reference>
<sequence length="150" mass="16534">VLPPVIFGPFVPNFPVTSRESLSTNDFVYSLVLNGKDTYAPNLVGHMADVRDVAHAHIAALSAPPVPKKDKRIIISAGAFTWKGIADLIRKERPELKERLPREDLNQGFGQTAAPLDTNFAKDILGMGQYIKWEETVLEALDAALALERK</sequence>
<organism evidence="1 2">
    <name type="scientific">Dendrothele bispora (strain CBS 962.96)</name>
    <dbReference type="NCBI Taxonomy" id="1314807"/>
    <lineage>
        <taxon>Eukaryota</taxon>
        <taxon>Fungi</taxon>
        <taxon>Dikarya</taxon>
        <taxon>Basidiomycota</taxon>
        <taxon>Agaricomycotina</taxon>
        <taxon>Agaricomycetes</taxon>
        <taxon>Agaricomycetidae</taxon>
        <taxon>Agaricales</taxon>
        <taxon>Agaricales incertae sedis</taxon>
        <taxon>Dendrothele</taxon>
    </lineage>
</organism>
<evidence type="ECO:0000313" key="2">
    <source>
        <dbReference type="Proteomes" id="UP000297245"/>
    </source>
</evidence>
<proteinExistence type="predicted"/>
<dbReference type="SUPFAM" id="SSF51735">
    <property type="entry name" value="NAD(P)-binding Rossmann-fold domains"/>
    <property type="match status" value="1"/>
</dbReference>
<evidence type="ECO:0008006" key="3">
    <source>
        <dbReference type="Google" id="ProtNLM"/>
    </source>
</evidence>
<dbReference type="InterPro" id="IPR036291">
    <property type="entry name" value="NAD(P)-bd_dom_sf"/>
</dbReference>
<dbReference type="OrthoDB" id="2735536at2759"/>